<reference evidence="6 7" key="1">
    <citation type="submission" date="2018-12" db="EMBL/GenBank/DDBJ databases">
        <title>bacterium Hansschlegelia zhihuaiae S113.</title>
        <authorList>
            <person name="He J."/>
        </authorList>
    </citation>
    <scope>NUCLEOTIDE SEQUENCE [LARGE SCALE GENOMIC DNA]</scope>
    <source>
        <strain evidence="6 7">S 113</strain>
    </source>
</reference>
<dbReference type="CDD" id="cd01949">
    <property type="entry name" value="GGDEF"/>
    <property type="match status" value="1"/>
</dbReference>
<dbReference type="RefSeq" id="WP_128777542.1">
    <property type="nucleotide sequence ID" value="NZ_RYFI01000009.1"/>
</dbReference>
<dbReference type="InterPro" id="IPR043128">
    <property type="entry name" value="Rev_trsase/Diguanyl_cyclase"/>
</dbReference>
<comment type="catalytic activity">
    <reaction evidence="2">
        <text>2 GTP = 3',3'-c-di-GMP + 2 diphosphate</text>
        <dbReference type="Rhea" id="RHEA:24898"/>
        <dbReference type="ChEBI" id="CHEBI:33019"/>
        <dbReference type="ChEBI" id="CHEBI:37565"/>
        <dbReference type="ChEBI" id="CHEBI:58805"/>
        <dbReference type="EC" id="2.7.7.65"/>
    </reaction>
</comment>
<dbReference type="InterPro" id="IPR029787">
    <property type="entry name" value="Nucleotide_cyclase"/>
</dbReference>
<dbReference type="CDD" id="cd06225">
    <property type="entry name" value="HAMP"/>
    <property type="match status" value="1"/>
</dbReference>
<dbReference type="OrthoDB" id="9812260at2"/>
<dbReference type="GO" id="GO:0043709">
    <property type="term" value="P:cell adhesion involved in single-species biofilm formation"/>
    <property type="evidence" value="ECO:0007669"/>
    <property type="project" value="TreeGrafter"/>
</dbReference>
<keyword evidence="3" id="KW-1133">Transmembrane helix</keyword>
<dbReference type="Gene3D" id="1.10.8.500">
    <property type="entry name" value="HAMP domain in histidine kinase"/>
    <property type="match status" value="1"/>
</dbReference>
<dbReference type="Pfam" id="PF00672">
    <property type="entry name" value="HAMP"/>
    <property type="match status" value="1"/>
</dbReference>
<dbReference type="GO" id="GO:0007165">
    <property type="term" value="P:signal transduction"/>
    <property type="evidence" value="ECO:0007669"/>
    <property type="project" value="InterPro"/>
</dbReference>
<dbReference type="Proteomes" id="UP000289708">
    <property type="component" value="Unassembled WGS sequence"/>
</dbReference>
<gene>
    <name evidence="6" type="ORF">EK403_11020</name>
</gene>
<dbReference type="EC" id="2.7.7.65" evidence="1"/>
<keyword evidence="3" id="KW-0812">Transmembrane</keyword>
<keyword evidence="3" id="KW-0472">Membrane</keyword>
<sequence length="574" mass="60236">MSERLKLPFRSIRTRLILMVLGSVLPLFGLMTADMLDDRKRALESAAIELSDYAKLTAARQAQIFRDAGQLLSTLQTLPQVSARGAPECGDLLARLAARNHQFMTVGVVRADGMIVCHNVLRRQQRFGDGDLLRTTLAATPTDLVLSRMVVGKVSKKLTIITARRLLDQTPEGAAIVFASIDLSGFASLAGRFDESVGRSMMVVDAKAGSVVAGTGGGQAFAGKTFSDHPLMAAIRAAPQGGALSAPGLGGRAELTAYEPLASSPLAQFAVVTTADREVILSAAERETIASFALAFGAAALAIVAAATLGHWTLAEPMARLTAAAERIGRGDLSAKTFMSGLLPTEVLTLSRTLNHMAARLESSSRQLAALANEDGLTKLANRRRFDEALAAECRRGQRSGQPLSLLLVDVDHFKAFNDAYGHLAGDDCLKRIAELLRACASRPGDLAARYGGEEFAVILPGTGDEGAAVVAQKILETVEELGLPHRGSASRRVSVSVGGATAAPGGSAAPAPDQLIALADEALYEAKSTGRAKHCSRAASAQLLVVDDDGELRPAAGRRSTPLMIGKGGSRFV</sequence>
<dbReference type="GO" id="GO:1902201">
    <property type="term" value="P:negative regulation of bacterial-type flagellum-dependent cell motility"/>
    <property type="evidence" value="ECO:0007669"/>
    <property type="project" value="TreeGrafter"/>
</dbReference>
<protein>
    <recommendedName>
        <fullName evidence="1">diguanylate cyclase</fullName>
        <ecNumber evidence="1">2.7.7.65</ecNumber>
    </recommendedName>
</protein>
<evidence type="ECO:0000259" key="5">
    <source>
        <dbReference type="PROSITE" id="PS50887"/>
    </source>
</evidence>
<dbReference type="InterPro" id="IPR050469">
    <property type="entry name" value="Diguanylate_Cyclase"/>
</dbReference>
<dbReference type="GO" id="GO:0052621">
    <property type="term" value="F:diguanylate cyclase activity"/>
    <property type="evidence" value="ECO:0007669"/>
    <property type="project" value="UniProtKB-EC"/>
</dbReference>
<dbReference type="EMBL" id="RYFI01000009">
    <property type="protein sequence ID" value="RXF73349.1"/>
    <property type="molecule type" value="Genomic_DNA"/>
</dbReference>
<proteinExistence type="predicted"/>
<dbReference type="CDD" id="cd12914">
    <property type="entry name" value="PDC1_DGC_like"/>
    <property type="match status" value="1"/>
</dbReference>
<dbReference type="InterPro" id="IPR000160">
    <property type="entry name" value="GGDEF_dom"/>
</dbReference>
<dbReference type="NCBIfam" id="TIGR00254">
    <property type="entry name" value="GGDEF"/>
    <property type="match status" value="1"/>
</dbReference>
<evidence type="ECO:0000256" key="2">
    <source>
        <dbReference type="ARBA" id="ARBA00034247"/>
    </source>
</evidence>
<evidence type="ECO:0000256" key="3">
    <source>
        <dbReference type="SAM" id="Phobius"/>
    </source>
</evidence>
<dbReference type="Gene3D" id="3.30.450.20">
    <property type="entry name" value="PAS domain"/>
    <property type="match status" value="1"/>
</dbReference>
<name>A0A4Q0MJR4_9HYPH</name>
<evidence type="ECO:0000313" key="7">
    <source>
        <dbReference type="Proteomes" id="UP000289708"/>
    </source>
</evidence>
<feature type="transmembrane region" description="Helical" evidence="3">
    <location>
        <begin position="289"/>
        <end position="312"/>
    </location>
</feature>
<feature type="domain" description="GGDEF" evidence="5">
    <location>
        <begin position="402"/>
        <end position="540"/>
    </location>
</feature>
<evidence type="ECO:0000313" key="6">
    <source>
        <dbReference type="EMBL" id="RXF73349.1"/>
    </source>
</evidence>
<dbReference type="PANTHER" id="PTHR45138">
    <property type="entry name" value="REGULATORY COMPONENTS OF SENSORY TRANSDUCTION SYSTEM"/>
    <property type="match status" value="1"/>
</dbReference>
<dbReference type="PROSITE" id="PS50885">
    <property type="entry name" value="HAMP"/>
    <property type="match status" value="1"/>
</dbReference>
<dbReference type="FunFam" id="3.30.70.270:FF:000001">
    <property type="entry name" value="Diguanylate cyclase domain protein"/>
    <property type="match status" value="1"/>
</dbReference>
<comment type="caution">
    <text evidence="6">The sequence shown here is derived from an EMBL/GenBank/DDBJ whole genome shotgun (WGS) entry which is preliminary data.</text>
</comment>
<feature type="domain" description="HAMP" evidence="4">
    <location>
        <begin position="312"/>
        <end position="366"/>
    </location>
</feature>
<feature type="transmembrane region" description="Helical" evidence="3">
    <location>
        <begin position="12"/>
        <end position="31"/>
    </location>
</feature>
<dbReference type="GO" id="GO:0005886">
    <property type="term" value="C:plasma membrane"/>
    <property type="evidence" value="ECO:0007669"/>
    <property type="project" value="TreeGrafter"/>
</dbReference>
<dbReference type="PROSITE" id="PS50887">
    <property type="entry name" value="GGDEF"/>
    <property type="match status" value="1"/>
</dbReference>
<evidence type="ECO:0000259" key="4">
    <source>
        <dbReference type="PROSITE" id="PS50885"/>
    </source>
</evidence>
<evidence type="ECO:0000256" key="1">
    <source>
        <dbReference type="ARBA" id="ARBA00012528"/>
    </source>
</evidence>
<organism evidence="6 7">
    <name type="scientific">Hansschlegelia zhihuaiae</name>
    <dbReference type="NCBI Taxonomy" id="405005"/>
    <lineage>
        <taxon>Bacteria</taxon>
        <taxon>Pseudomonadati</taxon>
        <taxon>Pseudomonadota</taxon>
        <taxon>Alphaproteobacteria</taxon>
        <taxon>Hyphomicrobiales</taxon>
        <taxon>Methylopilaceae</taxon>
        <taxon>Hansschlegelia</taxon>
    </lineage>
</organism>
<dbReference type="InterPro" id="IPR003660">
    <property type="entry name" value="HAMP_dom"/>
</dbReference>
<dbReference type="Gene3D" id="3.30.70.270">
    <property type="match status" value="1"/>
</dbReference>
<dbReference type="PANTHER" id="PTHR45138:SF9">
    <property type="entry name" value="DIGUANYLATE CYCLASE DGCM-RELATED"/>
    <property type="match status" value="1"/>
</dbReference>
<dbReference type="SMART" id="SM00267">
    <property type="entry name" value="GGDEF"/>
    <property type="match status" value="1"/>
</dbReference>
<accession>A0A4Q0MJR4</accession>
<dbReference type="SMART" id="SM00304">
    <property type="entry name" value="HAMP"/>
    <property type="match status" value="1"/>
</dbReference>
<dbReference type="AlphaFoldDB" id="A0A4Q0MJR4"/>
<dbReference type="SUPFAM" id="SSF55073">
    <property type="entry name" value="Nucleotide cyclase"/>
    <property type="match status" value="1"/>
</dbReference>
<keyword evidence="7" id="KW-1185">Reference proteome</keyword>
<dbReference type="Pfam" id="PF00990">
    <property type="entry name" value="GGDEF"/>
    <property type="match status" value="1"/>
</dbReference>